<dbReference type="PANTHER" id="PTHR33359">
    <property type="entry name" value="MOLYBDOPTERIN SYNTHASE SULFUR CARRIER SUBUNIT"/>
    <property type="match status" value="1"/>
</dbReference>
<dbReference type="AlphaFoldDB" id="A0A545U4R7"/>
<dbReference type="Proteomes" id="UP000315439">
    <property type="component" value="Unassembled WGS sequence"/>
</dbReference>
<keyword evidence="5" id="KW-1185">Reference proteome</keyword>
<dbReference type="NCBIfam" id="TIGR01682">
    <property type="entry name" value="moaD"/>
    <property type="match status" value="1"/>
</dbReference>
<dbReference type="Pfam" id="PF02597">
    <property type="entry name" value="ThiS"/>
    <property type="match status" value="1"/>
</dbReference>
<sequence>MVKVKVLFFANYRELLDCNELEVEINKGSSVGQLCQFLSQKGDVWHQLFANPGSTIKIALNQEMAELSSIINENDEVAFFPPVTGG</sequence>
<dbReference type="GO" id="GO:0000166">
    <property type="term" value="F:nucleotide binding"/>
    <property type="evidence" value="ECO:0007669"/>
    <property type="project" value="UniProtKB-KW"/>
</dbReference>
<evidence type="ECO:0000313" key="4">
    <source>
        <dbReference type="EMBL" id="TQV84458.1"/>
    </source>
</evidence>
<evidence type="ECO:0000256" key="3">
    <source>
        <dbReference type="ARBA" id="ARBA00024247"/>
    </source>
</evidence>
<protein>
    <recommendedName>
        <fullName evidence="3">Molybdopterin synthase sulfur carrier subunit</fullName>
    </recommendedName>
</protein>
<keyword evidence="1" id="KW-0547">Nucleotide-binding</keyword>
<evidence type="ECO:0000313" key="5">
    <source>
        <dbReference type="Proteomes" id="UP000315439"/>
    </source>
</evidence>
<evidence type="ECO:0000256" key="2">
    <source>
        <dbReference type="ARBA" id="ARBA00024200"/>
    </source>
</evidence>
<comment type="similarity">
    <text evidence="2">Belongs to the MoaD family.</text>
</comment>
<dbReference type="PANTHER" id="PTHR33359:SF1">
    <property type="entry name" value="MOLYBDOPTERIN SYNTHASE SULFUR CARRIER SUBUNIT"/>
    <property type="match status" value="1"/>
</dbReference>
<dbReference type="EMBL" id="VIKS01000014">
    <property type="protein sequence ID" value="TQV84458.1"/>
    <property type="molecule type" value="Genomic_DNA"/>
</dbReference>
<dbReference type="Gene3D" id="3.10.20.30">
    <property type="match status" value="1"/>
</dbReference>
<dbReference type="RefSeq" id="WP_142934093.1">
    <property type="nucleotide sequence ID" value="NZ_ML660170.1"/>
</dbReference>
<dbReference type="InterPro" id="IPR003749">
    <property type="entry name" value="ThiS/MoaD-like"/>
</dbReference>
<dbReference type="InterPro" id="IPR012675">
    <property type="entry name" value="Beta-grasp_dom_sf"/>
</dbReference>
<dbReference type="SUPFAM" id="SSF54285">
    <property type="entry name" value="MoaD/ThiS"/>
    <property type="match status" value="1"/>
</dbReference>
<evidence type="ECO:0000256" key="1">
    <source>
        <dbReference type="ARBA" id="ARBA00022741"/>
    </source>
</evidence>
<comment type="caution">
    <text evidence="4">The sequence shown here is derived from an EMBL/GenBank/DDBJ whole genome shotgun (WGS) entry which is preliminary data.</text>
</comment>
<accession>A0A545U4R7</accession>
<dbReference type="OrthoDB" id="9801945at2"/>
<dbReference type="InterPro" id="IPR044672">
    <property type="entry name" value="MOCS2A"/>
</dbReference>
<organism evidence="4 5">
    <name type="scientific">Aliikangiella coralliicola</name>
    <dbReference type="NCBI Taxonomy" id="2592383"/>
    <lineage>
        <taxon>Bacteria</taxon>
        <taxon>Pseudomonadati</taxon>
        <taxon>Pseudomonadota</taxon>
        <taxon>Gammaproteobacteria</taxon>
        <taxon>Oceanospirillales</taxon>
        <taxon>Pleioneaceae</taxon>
        <taxon>Aliikangiella</taxon>
    </lineage>
</organism>
<proteinExistence type="inferred from homology"/>
<reference evidence="4 5" key="1">
    <citation type="submission" date="2019-07" db="EMBL/GenBank/DDBJ databases">
        <title>Draft genome for Aliikangiella sp. M105.</title>
        <authorList>
            <person name="Wang G."/>
        </authorList>
    </citation>
    <scope>NUCLEOTIDE SEQUENCE [LARGE SCALE GENOMIC DNA]</scope>
    <source>
        <strain evidence="4 5">M105</strain>
    </source>
</reference>
<dbReference type="CDD" id="cd00754">
    <property type="entry name" value="Ubl_MoaD"/>
    <property type="match status" value="1"/>
</dbReference>
<dbReference type="GO" id="GO:1990133">
    <property type="term" value="C:molybdopterin adenylyltransferase complex"/>
    <property type="evidence" value="ECO:0007669"/>
    <property type="project" value="TreeGrafter"/>
</dbReference>
<name>A0A545U4R7_9GAMM</name>
<dbReference type="GO" id="GO:0006777">
    <property type="term" value="P:Mo-molybdopterin cofactor biosynthetic process"/>
    <property type="evidence" value="ECO:0007669"/>
    <property type="project" value="InterPro"/>
</dbReference>
<dbReference type="UniPathway" id="UPA00344"/>
<dbReference type="InterPro" id="IPR016155">
    <property type="entry name" value="Mopterin_synth/thiamin_S_b"/>
</dbReference>
<gene>
    <name evidence="4" type="primary">moaD</name>
    <name evidence="4" type="ORF">FLL46_22845</name>
</gene>